<dbReference type="EMBL" id="BNJG01000001">
    <property type="protein sequence ID" value="GHO52896.1"/>
    <property type="molecule type" value="Genomic_DNA"/>
</dbReference>
<proteinExistence type="predicted"/>
<evidence type="ECO:0000313" key="2">
    <source>
        <dbReference type="EMBL" id="GHO52896.1"/>
    </source>
</evidence>
<evidence type="ECO:0000256" key="1">
    <source>
        <dbReference type="SAM" id="Phobius"/>
    </source>
</evidence>
<dbReference type="PROSITE" id="PS51257">
    <property type="entry name" value="PROKAR_LIPOPROTEIN"/>
    <property type="match status" value="1"/>
</dbReference>
<name>A0ABQ3UJJ0_9CHLR</name>
<dbReference type="RefSeq" id="WP_201369756.1">
    <property type="nucleotide sequence ID" value="NZ_BNJG01000001.1"/>
</dbReference>
<keyword evidence="1" id="KW-1133">Transmembrane helix</keyword>
<organism evidence="2 3">
    <name type="scientific">Ktedonobacter robiniae</name>
    <dbReference type="NCBI Taxonomy" id="2778365"/>
    <lineage>
        <taxon>Bacteria</taxon>
        <taxon>Bacillati</taxon>
        <taxon>Chloroflexota</taxon>
        <taxon>Ktedonobacteria</taxon>
        <taxon>Ktedonobacterales</taxon>
        <taxon>Ktedonobacteraceae</taxon>
        <taxon>Ktedonobacter</taxon>
    </lineage>
</organism>
<keyword evidence="1" id="KW-0472">Membrane</keyword>
<reference evidence="2 3" key="1">
    <citation type="journal article" date="2021" name="Int. J. Syst. Evol. Microbiol.">
        <title>Reticulibacter mediterranei gen. nov., sp. nov., within the new family Reticulibacteraceae fam. nov., and Ktedonospora formicarum gen. nov., sp. nov., Ktedonobacter robiniae sp. nov., Dictyobacter formicarum sp. nov. and Dictyobacter arantiisoli sp. nov., belonging to the class Ktedonobacteria.</title>
        <authorList>
            <person name="Yabe S."/>
            <person name="Zheng Y."/>
            <person name="Wang C.M."/>
            <person name="Sakai Y."/>
            <person name="Abe K."/>
            <person name="Yokota A."/>
            <person name="Donadio S."/>
            <person name="Cavaletti L."/>
            <person name="Monciardini P."/>
        </authorList>
    </citation>
    <scope>NUCLEOTIDE SEQUENCE [LARGE SCALE GENOMIC DNA]</scope>
    <source>
        <strain evidence="2 3">SOSP1-30</strain>
    </source>
</reference>
<accession>A0ABQ3UJJ0</accession>
<dbReference type="Proteomes" id="UP000654345">
    <property type="component" value="Unassembled WGS sequence"/>
</dbReference>
<comment type="caution">
    <text evidence="2">The sequence shown here is derived from an EMBL/GenBank/DDBJ whole genome shotgun (WGS) entry which is preliminary data.</text>
</comment>
<feature type="transmembrane region" description="Helical" evidence="1">
    <location>
        <begin position="6"/>
        <end position="24"/>
    </location>
</feature>
<evidence type="ECO:0000313" key="3">
    <source>
        <dbReference type="Proteomes" id="UP000654345"/>
    </source>
</evidence>
<evidence type="ECO:0008006" key="4">
    <source>
        <dbReference type="Google" id="ProtNLM"/>
    </source>
</evidence>
<gene>
    <name evidence="2" type="ORF">KSB_13710</name>
</gene>
<sequence length="196" mass="21404">MRKVLIWVSLLLLAIMVGCLYIVLSPSRKQARMAETVPAKGCALGVVVCQPSLSAVVLNRVLAFYGSPASGKGQALYDLGVSYGIDPAYALAFFMHESSFGRAGYATITRSLGNIICTPGYSLCVGRFRAYVQWEDGFRDWYRLIRDEYAARGLDTVARIIPVYAPSADHNNVSGYVYAVDHAVEVWRSGHVAVNG</sequence>
<protein>
    <recommendedName>
        <fullName evidence="4">Mannosyl-glycoprotein endo-beta-N-acetylglucosamidase-like domain-containing protein</fullName>
    </recommendedName>
</protein>
<keyword evidence="3" id="KW-1185">Reference proteome</keyword>
<keyword evidence="1" id="KW-0812">Transmembrane</keyword>